<dbReference type="OrthoDB" id="1725641at2759"/>
<dbReference type="InterPro" id="IPR011009">
    <property type="entry name" value="Kinase-like_dom_sf"/>
</dbReference>
<evidence type="ECO:0000313" key="2">
    <source>
        <dbReference type="Proteomes" id="UP000023152"/>
    </source>
</evidence>
<dbReference type="AlphaFoldDB" id="X6NDA2"/>
<sequence>MQYKQFWTAHKGCGIGKSAMDLITRMLHFEPEKRITISQIKSHPWYKGEVLEQERLVKVLRLRHMQMQLKRSRDPIKIQLLQTSERKSRVLEQSTPLWAYLQETNKDISEPAPSLPSEESIGVLDSFTEVYGFEVLNYFSILVIENEGNLFPDFANFSVLCVFFFFEMYITTRMAIQSMMYESAECAVVEIVIRVYWSKQYACNVVKYHRMSGNILHFRSVLQFLQKNSSAVLTGLPETQGKISRNEQDLQLLQKYFPEPLQSSADFVVI</sequence>
<name>X6NDA2_RETFI</name>
<reference evidence="1 2" key="1">
    <citation type="journal article" date="2013" name="Curr. Biol.">
        <title>The Genome of the Foraminiferan Reticulomyxa filosa.</title>
        <authorList>
            <person name="Glockner G."/>
            <person name="Hulsmann N."/>
            <person name="Schleicher M."/>
            <person name="Noegel A.A."/>
            <person name="Eichinger L."/>
            <person name="Gallinger C."/>
            <person name="Pawlowski J."/>
            <person name="Sierra R."/>
            <person name="Euteneuer U."/>
            <person name="Pillet L."/>
            <person name="Moustafa A."/>
            <person name="Platzer M."/>
            <person name="Groth M."/>
            <person name="Szafranski K."/>
            <person name="Schliwa M."/>
        </authorList>
    </citation>
    <scope>NUCLEOTIDE SEQUENCE [LARGE SCALE GENOMIC DNA]</scope>
</reference>
<dbReference type="EMBL" id="ASPP01009576">
    <property type="protein sequence ID" value="ETO23951.1"/>
    <property type="molecule type" value="Genomic_DNA"/>
</dbReference>
<comment type="caution">
    <text evidence="1">The sequence shown here is derived from an EMBL/GenBank/DDBJ whole genome shotgun (WGS) entry which is preliminary data.</text>
</comment>
<keyword evidence="2" id="KW-1185">Reference proteome</keyword>
<evidence type="ECO:0000313" key="1">
    <source>
        <dbReference type="EMBL" id="ETO23951.1"/>
    </source>
</evidence>
<gene>
    <name evidence="1" type="ORF">RFI_13208</name>
</gene>
<dbReference type="Gene3D" id="1.10.510.10">
    <property type="entry name" value="Transferase(Phosphotransferase) domain 1"/>
    <property type="match status" value="1"/>
</dbReference>
<protein>
    <recommendedName>
        <fullName evidence="3">Protein kinase domain-containing protein</fullName>
    </recommendedName>
</protein>
<organism evidence="1 2">
    <name type="scientific">Reticulomyxa filosa</name>
    <dbReference type="NCBI Taxonomy" id="46433"/>
    <lineage>
        <taxon>Eukaryota</taxon>
        <taxon>Sar</taxon>
        <taxon>Rhizaria</taxon>
        <taxon>Retaria</taxon>
        <taxon>Foraminifera</taxon>
        <taxon>Monothalamids</taxon>
        <taxon>Reticulomyxidae</taxon>
        <taxon>Reticulomyxa</taxon>
    </lineage>
</organism>
<proteinExistence type="predicted"/>
<dbReference type="SUPFAM" id="SSF56112">
    <property type="entry name" value="Protein kinase-like (PK-like)"/>
    <property type="match status" value="1"/>
</dbReference>
<accession>X6NDA2</accession>
<dbReference type="Proteomes" id="UP000023152">
    <property type="component" value="Unassembled WGS sequence"/>
</dbReference>
<evidence type="ECO:0008006" key="3">
    <source>
        <dbReference type="Google" id="ProtNLM"/>
    </source>
</evidence>